<organism evidence="1 2">
    <name type="scientific">Populus alba x Populus x berolinensis</name>
    <dbReference type="NCBI Taxonomy" id="444605"/>
    <lineage>
        <taxon>Eukaryota</taxon>
        <taxon>Viridiplantae</taxon>
        <taxon>Streptophyta</taxon>
        <taxon>Embryophyta</taxon>
        <taxon>Tracheophyta</taxon>
        <taxon>Spermatophyta</taxon>
        <taxon>Magnoliopsida</taxon>
        <taxon>eudicotyledons</taxon>
        <taxon>Gunneridae</taxon>
        <taxon>Pentapetalae</taxon>
        <taxon>rosids</taxon>
        <taxon>fabids</taxon>
        <taxon>Malpighiales</taxon>
        <taxon>Salicaceae</taxon>
        <taxon>Saliceae</taxon>
        <taxon>Populus</taxon>
    </lineage>
</organism>
<dbReference type="EMBL" id="JAQIZT010000014">
    <property type="protein sequence ID" value="KAJ6971967.1"/>
    <property type="molecule type" value="Genomic_DNA"/>
</dbReference>
<evidence type="ECO:0000313" key="1">
    <source>
        <dbReference type="EMBL" id="KAJ6971967.1"/>
    </source>
</evidence>
<sequence length="146" mass="16374">MVVIGLAARKTEGMERVFEDIIDSLEQSSPTIVSHGPVYRMTFRRRELHTSHCRLPGNSSSSFKLKLKGSTVLTPSLLQPELGSYPTPMFYGKITPSVPNHIDEIQHVMDNMNRTKGNAYKVNLEYSPLVKGNRENQGISRDLKAS</sequence>
<comment type="caution">
    <text evidence="1">The sequence shown here is derived from an EMBL/GenBank/DDBJ whole genome shotgun (WGS) entry which is preliminary data.</text>
</comment>
<gene>
    <name evidence="1" type="ORF">NC653_032503</name>
</gene>
<reference evidence="1" key="1">
    <citation type="journal article" date="2023" name="Mol. Ecol. Resour.">
        <title>Chromosome-level genome assembly of a triploid poplar Populus alba 'Berolinensis'.</title>
        <authorList>
            <person name="Chen S."/>
            <person name="Yu Y."/>
            <person name="Wang X."/>
            <person name="Wang S."/>
            <person name="Zhang T."/>
            <person name="Zhou Y."/>
            <person name="He R."/>
            <person name="Meng N."/>
            <person name="Wang Y."/>
            <person name="Liu W."/>
            <person name="Liu Z."/>
            <person name="Liu J."/>
            <person name="Guo Q."/>
            <person name="Huang H."/>
            <person name="Sederoff R.R."/>
            <person name="Wang G."/>
            <person name="Qu G."/>
            <person name="Chen S."/>
        </authorList>
    </citation>
    <scope>NUCLEOTIDE SEQUENCE</scope>
    <source>
        <strain evidence="1">SC-2020</strain>
    </source>
</reference>
<keyword evidence="2" id="KW-1185">Reference proteome</keyword>
<name>A0AAD6LRH8_9ROSI</name>
<protein>
    <submittedName>
        <fullName evidence="1">Uncharacterized protein</fullName>
    </submittedName>
</protein>
<proteinExistence type="predicted"/>
<dbReference type="Proteomes" id="UP001164929">
    <property type="component" value="Chromosome 14"/>
</dbReference>
<evidence type="ECO:0000313" key="2">
    <source>
        <dbReference type="Proteomes" id="UP001164929"/>
    </source>
</evidence>
<accession>A0AAD6LRH8</accession>
<dbReference type="AlphaFoldDB" id="A0AAD6LRH8"/>